<comment type="similarity">
    <text evidence="3">Belongs to the BIG GRAIN 1 (BG1) plant protein family.</text>
</comment>
<evidence type="ECO:0000256" key="3">
    <source>
        <dbReference type="ARBA" id="ARBA00010067"/>
    </source>
</evidence>
<feature type="region of interest" description="Disordered" evidence="8">
    <location>
        <begin position="87"/>
        <end position="183"/>
    </location>
</feature>
<keyword evidence="5" id="KW-1003">Cell membrane</keyword>
<evidence type="ECO:0000256" key="2">
    <source>
        <dbReference type="ARBA" id="ARBA00004236"/>
    </source>
</evidence>
<keyword evidence="7" id="KW-0927">Auxin signaling pathway</keyword>
<evidence type="ECO:0000256" key="6">
    <source>
        <dbReference type="ARBA" id="ARBA00023136"/>
    </source>
</evidence>
<comment type="function">
    <text evidence="1">Involved in auxin transport. Regulator of the auxin signaling pathway.</text>
</comment>
<name>A0A2N9J897_FAGSY</name>
<evidence type="ECO:0000256" key="5">
    <source>
        <dbReference type="ARBA" id="ARBA00022475"/>
    </source>
</evidence>
<reference evidence="9" key="1">
    <citation type="submission" date="2018-02" db="EMBL/GenBank/DDBJ databases">
        <authorList>
            <person name="Cohen D.B."/>
            <person name="Kent A.D."/>
        </authorList>
    </citation>
    <scope>NUCLEOTIDE SEQUENCE</scope>
</reference>
<feature type="compositionally biased region" description="Low complexity" evidence="8">
    <location>
        <begin position="250"/>
        <end position="266"/>
    </location>
</feature>
<keyword evidence="6" id="KW-0472">Membrane</keyword>
<evidence type="ECO:0000256" key="1">
    <source>
        <dbReference type="ARBA" id="ARBA00002281"/>
    </source>
</evidence>
<feature type="compositionally biased region" description="Polar residues" evidence="8">
    <location>
        <begin position="91"/>
        <end position="100"/>
    </location>
</feature>
<evidence type="ECO:0008006" key="10">
    <source>
        <dbReference type="Google" id="ProtNLM"/>
    </source>
</evidence>
<dbReference type="GO" id="GO:0009734">
    <property type="term" value="P:auxin-activated signaling pathway"/>
    <property type="evidence" value="ECO:0007669"/>
    <property type="project" value="UniProtKB-KW"/>
</dbReference>
<evidence type="ECO:0000256" key="8">
    <source>
        <dbReference type="SAM" id="MobiDB-lite"/>
    </source>
</evidence>
<feature type="compositionally biased region" description="Basic and acidic residues" evidence="8">
    <location>
        <begin position="101"/>
        <end position="118"/>
    </location>
</feature>
<feature type="region of interest" description="Disordered" evidence="8">
    <location>
        <begin position="1"/>
        <end position="22"/>
    </location>
</feature>
<dbReference type="PANTHER" id="PTHR33541:SF12">
    <property type="entry name" value="PROTEIN BIG GRAIN 1-LIKE A"/>
    <property type="match status" value="1"/>
</dbReference>
<feature type="compositionally biased region" description="Basic and acidic residues" evidence="8">
    <location>
        <begin position="172"/>
        <end position="183"/>
    </location>
</feature>
<accession>A0A2N9J897</accession>
<feature type="region of interest" description="Disordered" evidence="8">
    <location>
        <begin position="47"/>
        <end position="71"/>
    </location>
</feature>
<gene>
    <name evidence="9" type="ORF">FSB_LOCUS60473</name>
</gene>
<comment type="subcellular location">
    <subcellularLocation>
        <location evidence="2">Cell membrane</location>
    </subcellularLocation>
</comment>
<feature type="compositionally biased region" description="Basic and acidic residues" evidence="8">
    <location>
        <begin position="7"/>
        <end position="19"/>
    </location>
</feature>
<sequence length="469" mass="53464">MHKWEKKLREDRHSHERKNPSFSSTLLDKIYSSIDDGDKRSGELKFYRETMGKKQSKGSVKSSRAVEEEQTASLRRACLIEKWMDKKVSDKTTTQIQRSKYLTELERKSRQDHDHDSDVLFFSSTSSSSDSSSGGFSSSDTDSMYGVRSRSSSCFAPPRPKSVRTSVSAPARSEKREKKQSTLFQEQRELHTCDDYHHRTAKPQTPKLAEVLIKSKSRASKIYDNLKKVKQPISPGGRLANFLNSLFTSGNTKKTKNRSTSTSTSSIGGYDDATTVERKSNSVQASTCSSASSFSRSCLSKNSPSSREKLRNGVKRTVRFYPVSVIVDEDCRPCGHKCLYEEDKSNLMPVSVPKAWKIGKSPTRKNEEELKFQVLEKTRRVEEAARKFLRDYHQQNQKKNELKRTDFRAKDEYIYEEDDDDDAASCSSSDLFELDHLAVMGNNRYREELPVYETTHVATNRAIANGFIM</sequence>
<dbReference type="EMBL" id="OIVN01006412">
    <property type="protein sequence ID" value="SPD32591.1"/>
    <property type="molecule type" value="Genomic_DNA"/>
</dbReference>
<evidence type="ECO:0000256" key="4">
    <source>
        <dbReference type="ARBA" id="ARBA00022448"/>
    </source>
</evidence>
<evidence type="ECO:0000256" key="7">
    <source>
        <dbReference type="ARBA" id="ARBA00023294"/>
    </source>
</evidence>
<organism evidence="9">
    <name type="scientific">Fagus sylvatica</name>
    <name type="common">Beechnut</name>
    <dbReference type="NCBI Taxonomy" id="28930"/>
    <lineage>
        <taxon>Eukaryota</taxon>
        <taxon>Viridiplantae</taxon>
        <taxon>Streptophyta</taxon>
        <taxon>Embryophyta</taxon>
        <taxon>Tracheophyta</taxon>
        <taxon>Spermatophyta</taxon>
        <taxon>Magnoliopsida</taxon>
        <taxon>eudicotyledons</taxon>
        <taxon>Gunneridae</taxon>
        <taxon>Pentapetalae</taxon>
        <taxon>rosids</taxon>
        <taxon>fabids</taxon>
        <taxon>Fagales</taxon>
        <taxon>Fagaceae</taxon>
        <taxon>Fagus</taxon>
    </lineage>
</organism>
<feature type="compositionally biased region" description="Low complexity" evidence="8">
    <location>
        <begin position="121"/>
        <end position="143"/>
    </location>
</feature>
<dbReference type="GO" id="GO:0005886">
    <property type="term" value="C:plasma membrane"/>
    <property type="evidence" value="ECO:0007669"/>
    <property type="project" value="UniProtKB-SubCell"/>
</dbReference>
<dbReference type="InterPro" id="IPR039621">
    <property type="entry name" value="BG1-like"/>
</dbReference>
<dbReference type="PANTHER" id="PTHR33541">
    <property type="entry name" value="PROTEIN BIG GRAIN 1-LIKE A-RELATED"/>
    <property type="match status" value="1"/>
</dbReference>
<protein>
    <recommendedName>
        <fullName evidence="10">Protein BIG GRAIN 1-like A</fullName>
    </recommendedName>
</protein>
<feature type="region of interest" description="Disordered" evidence="8">
    <location>
        <begin position="250"/>
        <end position="272"/>
    </location>
</feature>
<proteinExistence type="inferred from homology"/>
<dbReference type="AlphaFoldDB" id="A0A2N9J897"/>
<keyword evidence="4" id="KW-0813">Transport</keyword>
<evidence type="ECO:0000313" key="9">
    <source>
        <dbReference type="EMBL" id="SPD32591.1"/>
    </source>
</evidence>